<feature type="compositionally biased region" description="Polar residues" evidence="1">
    <location>
        <begin position="141"/>
        <end position="152"/>
    </location>
</feature>
<gene>
    <name evidence="2" type="primary">ORF45903</name>
</gene>
<reference evidence="2" key="1">
    <citation type="submission" date="2014-12" db="EMBL/GenBank/DDBJ databases">
        <title>Insight into the proteome of Arion vulgaris.</title>
        <authorList>
            <person name="Aradska J."/>
            <person name="Bulat T."/>
            <person name="Smidak R."/>
            <person name="Sarate P."/>
            <person name="Gangsoo J."/>
            <person name="Sialana F."/>
            <person name="Bilban M."/>
            <person name="Lubec G."/>
        </authorList>
    </citation>
    <scope>NUCLEOTIDE SEQUENCE</scope>
    <source>
        <tissue evidence="2">Skin</tissue>
    </source>
</reference>
<proteinExistence type="predicted"/>
<feature type="region of interest" description="Disordered" evidence="1">
    <location>
        <begin position="110"/>
        <end position="152"/>
    </location>
</feature>
<evidence type="ECO:0000313" key="2">
    <source>
        <dbReference type="EMBL" id="CEK62689.1"/>
    </source>
</evidence>
<protein>
    <submittedName>
        <fullName evidence="2">Uncharacterized protein</fullName>
    </submittedName>
</protein>
<name>A0A0B6Z269_9EUPU</name>
<organism evidence="2">
    <name type="scientific">Arion vulgaris</name>
    <dbReference type="NCBI Taxonomy" id="1028688"/>
    <lineage>
        <taxon>Eukaryota</taxon>
        <taxon>Metazoa</taxon>
        <taxon>Spiralia</taxon>
        <taxon>Lophotrochozoa</taxon>
        <taxon>Mollusca</taxon>
        <taxon>Gastropoda</taxon>
        <taxon>Heterobranchia</taxon>
        <taxon>Euthyneura</taxon>
        <taxon>Panpulmonata</taxon>
        <taxon>Eupulmonata</taxon>
        <taxon>Stylommatophora</taxon>
        <taxon>Helicina</taxon>
        <taxon>Arionoidea</taxon>
        <taxon>Arionidae</taxon>
        <taxon>Arion</taxon>
    </lineage>
</organism>
<dbReference type="AlphaFoldDB" id="A0A0B6Z269"/>
<feature type="non-terminal residue" evidence="2">
    <location>
        <position position="169"/>
    </location>
</feature>
<feature type="non-terminal residue" evidence="2">
    <location>
        <position position="1"/>
    </location>
</feature>
<feature type="compositionally biased region" description="Low complexity" evidence="1">
    <location>
        <begin position="128"/>
        <end position="140"/>
    </location>
</feature>
<dbReference type="EMBL" id="HACG01015824">
    <property type="protein sequence ID" value="CEK62689.1"/>
    <property type="molecule type" value="Transcribed_RNA"/>
</dbReference>
<accession>A0A0B6Z269</accession>
<feature type="compositionally biased region" description="Polar residues" evidence="1">
    <location>
        <begin position="113"/>
        <end position="127"/>
    </location>
</feature>
<evidence type="ECO:0000256" key="1">
    <source>
        <dbReference type="SAM" id="MobiDB-lite"/>
    </source>
</evidence>
<sequence>SVEASTYIPLTSVSTVDLPTIIIIPSIPQTSSSAVAIGSDKASLHSIQKSGVPDGETKVLEINHGQSDFVSTEIQNVHSSDKTFKKSSPIGGVKVLPSTFTFNYRAFKETRTDNSPSSDVPNGKNEQSNSKWNSRESSSSVPSGNIVHSQISSVQSGNIAHYSVSSVPS</sequence>